<keyword evidence="3" id="KW-1185">Reference proteome</keyword>
<name>A0ABP8R3G3_9SPHI</name>
<feature type="transmembrane region" description="Helical" evidence="1">
    <location>
        <begin position="128"/>
        <end position="145"/>
    </location>
</feature>
<organism evidence="2 3">
    <name type="scientific">Sphingobacterium thermophilum</name>
    <dbReference type="NCBI Taxonomy" id="768534"/>
    <lineage>
        <taxon>Bacteria</taxon>
        <taxon>Pseudomonadati</taxon>
        <taxon>Bacteroidota</taxon>
        <taxon>Sphingobacteriia</taxon>
        <taxon>Sphingobacteriales</taxon>
        <taxon>Sphingobacteriaceae</taxon>
        <taxon>Sphingobacterium</taxon>
    </lineage>
</organism>
<comment type="caution">
    <text evidence="2">The sequence shown here is derived from an EMBL/GenBank/DDBJ whole genome shotgun (WGS) entry which is preliminary data.</text>
</comment>
<keyword evidence="1" id="KW-0812">Transmembrane</keyword>
<reference evidence="3" key="1">
    <citation type="journal article" date="2019" name="Int. J. Syst. Evol. Microbiol.">
        <title>The Global Catalogue of Microorganisms (GCM) 10K type strain sequencing project: providing services to taxonomists for standard genome sequencing and annotation.</title>
        <authorList>
            <consortium name="The Broad Institute Genomics Platform"/>
            <consortium name="The Broad Institute Genome Sequencing Center for Infectious Disease"/>
            <person name="Wu L."/>
            <person name="Ma J."/>
        </authorList>
    </citation>
    <scope>NUCLEOTIDE SEQUENCE [LARGE SCALE GENOMIC DNA]</scope>
    <source>
        <strain evidence="3">JCM 17858</strain>
    </source>
</reference>
<feature type="transmembrane region" description="Helical" evidence="1">
    <location>
        <begin position="152"/>
        <end position="175"/>
    </location>
</feature>
<accession>A0ABP8R3G3</accession>
<dbReference type="Pfam" id="PF12412">
    <property type="entry name" value="DUF3667"/>
    <property type="match status" value="1"/>
</dbReference>
<dbReference type="InterPro" id="IPR022134">
    <property type="entry name" value="DUF3667"/>
</dbReference>
<proteinExistence type="predicted"/>
<protein>
    <recommendedName>
        <fullName evidence="4">DUF3667 domain-containing protein</fullName>
    </recommendedName>
</protein>
<gene>
    <name evidence="2" type="ORF">GCM10023173_17570</name>
</gene>
<evidence type="ECO:0000313" key="2">
    <source>
        <dbReference type="EMBL" id="GAA4517242.1"/>
    </source>
</evidence>
<feature type="transmembrane region" description="Helical" evidence="1">
    <location>
        <begin position="79"/>
        <end position="96"/>
    </location>
</feature>
<dbReference type="EMBL" id="BAABGR010000020">
    <property type="protein sequence ID" value="GAA4517242.1"/>
    <property type="molecule type" value="Genomic_DNA"/>
</dbReference>
<feature type="transmembrane region" description="Helical" evidence="1">
    <location>
        <begin position="190"/>
        <end position="208"/>
    </location>
</feature>
<keyword evidence="1" id="KW-1133">Transmembrane helix</keyword>
<feature type="transmembrane region" description="Helical" evidence="1">
    <location>
        <begin position="220"/>
        <end position="248"/>
    </location>
</feature>
<dbReference type="RefSeq" id="WP_345067589.1">
    <property type="nucleotide sequence ID" value="NZ_BAABGR010000020.1"/>
</dbReference>
<evidence type="ECO:0000256" key="1">
    <source>
        <dbReference type="SAM" id="Phobius"/>
    </source>
</evidence>
<keyword evidence="1" id="KW-0472">Membrane</keyword>
<evidence type="ECO:0000313" key="3">
    <source>
        <dbReference type="Proteomes" id="UP001500394"/>
    </source>
</evidence>
<evidence type="ECO:0008006" key="4">
    <source>
        <dbReference type="Google" id="ProtNLM"/>
    </source>
</evidence>
<sequence>MDYHTSTCLNCNHEITGKYCSNCGQSADTHRLSFSHFIAHDVVHGMFHLDKGLIFTLKQVLVRPGYAALDYIAGKRKNFYNFFYLILLLVGFYSLVGKLNGSLFPQLKGPEVEDQTGINDFLTHYSKFVLIAFVPVISLNSFLLYRRAKLNYLEHVIVTVLAFIGVLIVFILGRILEPLELLKVSFLDSLLGWGQFLAVAVYTNLSFYQAFKNYYSQKGIFLRFVGFCFMVIAEIVLFLILLIGIFVAKKG</sequence>
<dbReference type="Proteomes" id="UP001500394">
    <property type="component" value="Unassembled WGS sequence"/>
</dbReference>